<feature type="signal peptide" evidence="4">
    <location>
        <begin position="1"/>
        <end position="25"/>
    </location>
</feature>
<dbReference type="Gene3D" id="3.40.50.2300">
    <property type="match status" value="2"/>
</dbReference>
<comment type="subcellular location">
    <subcellularLocation>
        <location evidence="1">Cell envelope</location>
    </subcellularLocation>
</comment>
<evidence type="ECO:0000256" key="1">
    <source>
        <dbReference type="ARBA" id="ARBA00004196"/>
    </source>
</evidence>
<dbReference type="InterPro" id="IPR028082">
    <property type="entry name" value="Peripla_BP_I"/>
</dbReference>
<comment type="similarity">
    <text evidence="2">Belongs to the bacterial solute-binding protein 2 family.</text>
</comment>
<dbReference type="PANTHER" id="PTHR46847">
    <property type="entry name" value="D-ALLOSE-BINDING PERIPLASMIC PROTEIN-RELATED"/>
    <property type="match status" value="1"/>
</dbReference>
<dbReference type="PROSITE" id="PS51257">
    <property type="entry name" value="PROKAR_LIPOPROTEIN"/>
    <property type="match status" value="1"/>
</dbReference>
<dbReference type="SUPFAM" id="SSF53822">
    <property type="entry name" value="Periplasmic binding protein-like I"/>
    <property type="match status" value="1"/>
</dbReference>
<name>A0A242NX15_9GAMM</name>
<evidence type="ECO:0000313" key="6">
    <source>
        <dbReference type="EMBL" id="OTQ53292.1"/>
    </source>
</evidence>
<gene>
    <name evidence="6" type="ORF">B6D06_01105</name>
</gene>
<dbReference type="GO" id="GO:0030313">
    <property type="term" value="C:cell envelope"/>
    <property type="evidence" value="ECO:0007669"/>
    <property type="project" value="UniProtKB-SubCell"/>
</dbReference>
<evidence type="ECO:0000256" key="4">
    <source>
        <dbReference type="SAM" id="SignalP"/>
    </source>
</evidence>
<evidence type="ECO:0000256" key="3">
    <source>
        <dbReference type="ARBA" id="ARBA00022729"/>
    </source>
</evidence>
<evidence type="ECO:0000256" key="2">
    <source>
        <dbReference type="ARBA" id="ARBA00007639"/>
    </source>
</evidence>
<evidence type="ECO:0000259" key="5">
    <source>
        <dbReference type="Pfam" id="PF13407"/>
    </source>
</evidence>
<dbReference type="AlphaFoldDB" id="A0A242NX15"/>
<dbReference type="GO" id="GO:0055085">
    <property type="term" value="P:transmembrane transport"/>
    <property type="evidence" value="ECO:0007669"/>
    <property type="project" value="UniProtKB-ARBA"/>
</dbReference>
<dbReference type="InterPro" id="IPR025997">
    <property type="entry name" value="SBP_2_dom"/>
</dbReference>
<dbReference type="RefSeq" id="WP_065651132.1">
    <property type="nucleotide sequence ID" value="NZ_CP132382.1"/>
</dbReference>
<dbReference type="GeneID" id="99745037"/>
<feature type="chain" id="PRO_5011290893" description="Periplasmic binding protein domain-containing protein" evidence="4">
    <location>
        <begin position="26"/>
        <end position="314"/>
    </location>
</feature>
<sequence length="314" mass="34365">MKKFIASFLTIIFFLFTSCFQLVNADDKKPIKFAFITSTLNNSFFTAISDTFSEIAKQNGDQYILVDPQYDQAKQISMMEDVINQKVDIIYLIAVDSEGIRQGLLAAKQKQIPVVVIDNPISDDDLVVSTVASDNFLAGKINGEQMAKDYPNGAKIAVIDCPFNRASVLRADGFYAGLGENRSKFEVLSQQNGKCALEVTMPIAEDIIQAHPDLQAFFAVNDPSALGVVVALKASNKLKNVKVYTVDGSPDGKKAFSDGDITLTVAQAPIQLAKETYKVGKKVLAGESVAKEILVPTFPITKEMIDQYGVKVWQ</sequence>
<reference evidence="6 7" key="1">
    <citation type="submission" date="2017-03" db="EMBL/GenBank/DDBJ databases">
        <title>Comparative genomics of honeybee gut symbionts reveal geographically distinct and subgroup specific antibiotic resistance.</title>
        <authorList>
            <person name="Ludvigsen J."/>
            <person name="Porcellato D."/>
            <person name="Labee-Lund T.M."/>
            <person name="Amdam G.V."/>
            <person name="Rudi K."/>
        </authorList>
    </citation>
    <scope>NUCLEOTIDE SEQUENCE [LARGE SCALE GENOMIC DNA]</scope>
    <source>
        <strain evidence="6 7">A-4-12</strain>
    </source>
</reference>
<accession>A0A242NX15</accession>
<dbReference type="PANTHER" id="PTHR46847:SF1">
    <property type="entry name" value="D-ALLOSE-BINDING PERIPLASMIC PROTEIN-RELATED"/>
    <property type="match status" value="1"/>
</dbReference>
<dbReference type="OrthoDB" id="250606at2"/>
<comment type="caution">
    <text evidence="6">The sequence shown here is derived from an EMBL/GenBank/DDBJ whole genome shotgun (WGS) entry which is preliminary data.</text>
</comment>
<dbReference type="EMBL" id="NASK01000063">
    <property type="protein sequence ID" value="OTQ53292.1"/>
    <property type="molecule type" value="Genomic_DNA"/>
</dbReference>
<organism evidence="6 7">
    <name type="scientific">Gilliamella apis</name>
    <dbReference type="NCBI Taxonomy" id="1970738"/>
    <lineage>
        <taxon>Bacteria</taxon>
        <taxon>Pseudomonadati</taxon>
        <taxon>Pseudomonadota</taxon>
        <taxon>Gammaproteobacteria</taxon>
        <taxon>Orbales</taxon>
        <taxon>Orbaceae</taxon>
        <taxon>Gilliamella</taxon>
    </lineage>
</organism>
<dbReference type="Proteomes" id="UP000194968">
    <property type="component" value="Unassembled WGS sequence"/>
</dbReference>
<dbReference type="CDD" id="cd19971">
    <property type="entry name" value="PBP1_ABC_sugar_binding-like"/>
    <property type="match status" value="1"/>
</dbReference>
<feature type="domain" description="Periplasmic binding protein" evidence="5">
    <location>
        <begin position="33"/>
        <end position="287"/>
    </location>
</feature>
<dbReference type="GO" id="GO:0030246">
    <property type="term" value="F:carbohydrate binding"/>
    <property type="evidence" value="ECO:0007669"/>
    <property type="project" value="UniProtKB-ARBA"/>
</dbReference>
<dbReference type="Pfam" id="PF13407">
    <property type="entry name" value="Peripla_BP_4"/>
    <property type="match status" value="1"/>
</dbReference>
<protein>
    <recommendedName>
        <fullName evidence="5">Periplasmic binding protein domain-containing protein</fullName>
    </recommendedName>
</protein>
<evidence type="ECO:0000313" key="7">
    <source>
        <dbReference type="Proteomes" id="UP000194968"/>
    </source>
</evidence>
<keyword evidence="3 4" id="KW-0732">Signal</keyword>
<proteinExistence type="inferred from homology"/>